<dbReference type="EMBL" id="CAEX01000345">
    <property type="protein sequence ID" value="CCD18074.1"/>
    <property type="molecule type" value="Genomic_DNA"/>
</dbReference>
<name>F9WKQ1_TRYVY</name>
<gene>
    <name evidence="3" type="ORF">TvY486_0007200</name>
</gene>
<dbReference type="Proteomes" id="UP000009027">
    <property type="component" value="Unassembled WGS sequence"/>
</dbReference>
<feature type="region of interest" description="Disordered" evidence="2">
    <location>
        <begin position="372"/>
        <end position="426"/>
    </location>
</feature>
<dbReference type="AlphaFoldDB" id="F9WKQ1"/>
<protein>
    <submittedName>
        <fullName evidence="3">Uncharacterized protein</fullName>
    </submittedName>
</protein>
<feature type="coiled-coil region" evidence="1">
    <location>
        <begin position="80"/>
        <end position="108"/>
    </location>
</feature>
<organism evidence="3 4">
    <name type="scientific">Trypanosoma vivax (strain Y486)</name>
    <dbReference type="NCBI Taxonomy" id="1055687"/>
    <lineage>
        <taxon>Eukaryota</taxon>
        <taxon>Discoba</taxon>
        <taxon>Euglenozoa</taxon>
        <taxon>Kinetoplastea</taxon>
        <taxon>Metakinetoplastina</taxon>
        <taxon>Trypanosomatida</taxon>
        <taxon>Trypanosomatidae</taxon>
        <taxon>Trypanosoma</taxon>
        <taxon>Duttonella</taxon>
    </lineage>
</organism>
<dbReference type="VEuPathDB" id="TriTrypDB:TvY486_0007200"/>
<evidence type="ECO:0000256" key="2">
    <source>
        <dbReference type="SAM" id="MobiDB-lite"/>
    </source>
</evidence>
<accession>F9WKQ1</accession>
<evidence type="ECO:0000256" key="1">
    <source>
        <dbReference type="SAM" id="Coils"/>
    </source>
</evidence>
<reference evidence="3 4" key="1">
    <citation type="journal article" date="2012" name="Proc. Natl. Acad. Sci. U.S.A.">
        <title>Antigenic diversity is generated by distinct evolutionary mechanisms in African trypanosome species.</title>
        <authorList>
            <person name="Jackson A.P."/>
            <person name="Berry A."/>
            <person name="Aslett M."/>
            <person name="Allison H.C."/>
            <person name="Burton P."/>
            <person name="Vavrova-Anderson J."/>
            <person name="Brown R."/>
            <person name="Browne H."/>
            <person name="Corton N."/>
            <person name="Hauser H."/>
            <person name="Gamble J."/>
            <person name="Gilderthorp R."/>
            <person name="Marcello L."/>
            <person name="McQuillan J."/>
            <person name="Otto T.D."/>
            <person name="Quail M.A."/>
            <person name="Sanders M.J."/>
            <person name="van Tonder A."/>
            <person name="Ginger M.L."/>
            <person name="Field M.C."/>
            <person name="Barry J.D."/>
            <person name="Hertz-Fowler C."/>
            <person name="Berriman M."/>
        </authorList>
    </citation>
    <scope>NUCLEOTIDE SEQUENCE</scope>
    <source>
        <strain evidence="3 4">Y486</strain>
    </source>
</reference>
<evidence type="ECO:0000313" key="4">
    <source>
        <dbReference type="Proteomes" id="UP000009027"/>
    </source>
</evidence>
<proteinExistence type="predicted"/>
<sequence length="439" mass="45769">MALRAAGYIAALAIGVASRGAEGKAVTTGPQVEGARALCAVVAELQGAARCAREVAVLGEQVGRNLDTMSATWGTGQRIVSALQETLEDEAARNATALEERLQAKAKDAGKALAEVHAATLQAREAQAALTATEAMGEEYIRTLASFISTNKGAGTKTCLSTTNDESGGGSGSGGTTWSAWGDTGIDAYLAKVCPDLFSNTRTEEKAKTACDAATSLAKWREEKDELWNPAGGNNGATQKPYEVANIGEAAAGSDGTECPMLTGAASGKYGLAIKTTHTTLHFAKLFELTFSSGNSGVFKIDKTATLDEAGTQNAAKLAAQIVAAQKKVEEKHTKQKCTSRGRTKTCQALEDAKGETQNTVQQALELVAKTKQNEGQAAPPQNRKANTNMKTEKRAPDTAAQATHATTQHEARPGAAPLPRHTLPLGTVATALARMTRK</sequence>
<evidence type="ECO:0000313" key="3">
    <source>
        <dbReference type="EMBL" id="CCD18074.1"/>
    </source>
</evidence>
<keyword evidence="1" id="KW-0175">Coiled coil</keyword>
<keyword evidence="4" id="KW-1185">Reference proteome</keyword>